<dbReference type="Proteomes" id="UP001589734">
    <property type="component" value="Unassembled WGS sequence"/>
</dbReference>
<organism evidence="1 2">
    <name type="scientific">Flavobacterium procerum</name>
    <dbReference type="NCBI Taxonomy" id="1455569"/>
    <lineage>
        <taxon>Bacteria</taxon>
        <taxon>Pseudomonadati</taxon>
        <taxon>Bacteroidota</taxon>
        <taxon>Flavobacteriia</taxon>
        <taxon>Flavobacteriales</taxon>
        <taxon>Flavobacteriaceae</taxon>
        <taxon>Flavobacterium</taxon>
    </lineage>
</organism>
<evidence type="ECO:0000313" key="2">
    <source>
        <dbReference type="Proteomes" id="UP001589734"/>
    </source>
</evidence>
<sequence>ETAGTGPYTVIYNDGTANRTANNVSSGTPFATFTTPVTSTTTYTLVSVTGSNSCSRNSGFTGASATITVNPLPQGSLSANGPFCATGTGQLTFTETAGTGPYTVIYNDGTANRTANNVSSGTPFATFTTPVIATTTYTLVSVTGSNSCSRSSGFTGASATITVNPLPQGSLSANGPFCATGTSQLTFTETAGTGPYTVIYNDGTANRTANNVSSGTPFATFTTP</sequence>
<feature type="non-terminal residue" evidence="1">
    <location>
        <position position="1"/>
    </location>
</feature>
<name>A0ABV6BYM8_9FLAO</name>
<keyword evidence="2" id="KW-1185">Reference proteome</keyword>
<comment type="caution">
    <text evidence="1">The sequence shown here is derived from an EMBL/GenBank/DDBJ whole genome shotgun (WGS) entry which is preliminary data.</text>
</comment>
<dbReference type="EMBL" id="JBHLYW010000037">
    <property type="protein sequence ID" value="MFC0080539.1"/>
    <property type="molecule type" value="Genomic_DNA"/>
</dbReference>
<dbReference type="RefSeq" id="WP_379689747.1">
    <property type="nucleotide sequence ID" value="NZ_JBHLYW010000037.1"/>
</dbReference>
<protein>
    <submittedName>
        <fullName evidence="1">Uncharacterized protein</fullName>
    </submittedName>
</protein>
<accession>A0ABV6BYM8</accession>
<feature type="non-terminal residue" evidence="1">
    <location>
        <position position="224"/>
    </location>
</feature>
<gene>
    <name evidence="1" type="ORF">ACFFLS_26105</name>
</gene>
<evidence type="ECO:0000313" key="1">
    <source>
        <dbReference type="EMBL" id="MFC0080539.1"/>
    </source>
</evidence>
<proteinExistence type="predicted"/>
<reference evidence="1 2" key="1">
    <citation type="submission" date="2024-09" db="EMBL/GenBank/DDBJ databases">
        <authorList>
            <person name="Sun Q."/>
            <person name="Mori K."/>
        </authorList>
    </citation>
    <scope>NUCLEOTIDE SEQUENCE [LARGE SCALE GENOMIC DNA]</scope>
    <source>
        <strain evidence="1 2">CGMCC 1.12926</strain>
    </source>
</reference>